<reference evidence="1 2" key="1">
    <citation type="journal article" date="2023" name="Nucleic Acids Res.">
        <title>The hologenome of Daphnia magna reveals possible DNA methylation and microbiome-mediated evolution of the host genome.</title>
        <authorList>
            <person name="Chaturvedi A."/>
            <person name="Li X."/>
            <person name="Dhandapani V."/>
            <person name="Marshall H."/>
            <person name="Kissane S."/>
            <person name="Cuenca-Cambronero M."/>
            <person name="Asole G."/>
            <person name="Calvet F."/>
            <person name="Ruiz-Romero M."/>
            <person name="Marangio P."/>
            <person name="Guigo R."/>
            <person name="Rago D."/>
            <person name="Mirbahai L."/>
            <person name="Eastwood N."/>
            <person name="Colbourne J.K."/>
            <person name="Zhou J."/>
            <person name="Mallon E."/>
            <person name="Orsini L."/>
        </authorList>
    </citation>
    <scope>NUCLEOTIDE SEQUENCE [LARGE SCALE GENOMIC DNA]</scope>
    <source>
        <strain evidence="1">LRV0_1</strain>
    </source>
</reference>
<comment type="caution">
    <text evidence="1">The sequence shown here is derived from an EMBL/GenBank/DDBJ whole genome shotgun (WGS) entry which is preliminary data.</text>
</comment>
<keyword evidence="2" id="KW-1185">Reference proteome</keyword>
<proteinExistence type="predicted"/>
<dbReference type="Proteomes" id="UP001234178">
    <property type="component" value="Unassembled WGS sequence"/>
</dbReference>
<protein>
    <submittedName>
        <fullName evidence="1">Uncharacterized protein</fullName>
    </submittedName>
</protein>
<organism evidence="1 2">
    <name type="scientific">Daphnia magna</name>
    <dbReference type="NCBI Taxonomy" id="35525"/>
    <lineage>
        <taxon>Eukaryota</taxon>
        <taxon>Metazoa</taxon>
        <taxon>Ecdysozoa</taxon>
        <taxon>Arthropoda</taxon>
        <taxon>Crustacea</taxon>
        <taxon>Branchiopoda</taxon>
        <taxon>Diplostraca</taxon>
        <taxon>Cladocera</taxon>
        <taxon>Anomopoda</taxon>
        <taxon>Daphniidae</taxon>
        <taxon>Daphnia</taxon>
    </lineage>
</organism>
<dbReference type="EMBL" id="JAOYFB010000037">
    <property type="protein sequence ID" value="KAK4022944.1"/>
    <property type="molecule type" value="Genomic_DNA"/>
</dbReference>
<name>A0ABR0AD16_9CRUS</name>
<evidence type="ECO:0000313" key="2">
    <source>
        <dbReference type="Proteomes" id="UP001234178"/>
    </source>
</evidence>
<gene>
    <name evidence="1" type="ORF">OUZ56_008386</name>
</gene>
<accession>A0ABR0AD16</accession>
<sequence length="121" mass="13517">MANGIKRAWYSQSALINITRLRTGDNPTLDLMEKEKKRKASSNSPPTFGVKRLNPHPVTIVTSLASFIVKTNRHALRDRHYVEEDSQQVDETARWLRVEDYGLSGFDCGLGSGVDSVSLKA</sequence>
<evidence type="ECO:0000313" key="1">
    <source>
        <dbReference type="EMBL" id="KAK4022944.1"/>
    </source>
</evidence>